<comment type="caution">
    <text evidence="1">The sequence shown here is derived from an EMBL/GenBank/DDBJ whole genome shotgun (WGS) entry which is preliminary data.</text>
</comment>
<reference evidence="1 2" key="1">
    <citation type="submission" date="2018-06" db="EMBL/GenBank/DDBJ databases">
        <title>Comparative genomics reveals the genomic features of Rhizophagus irregularis, R. cerebriforme, R. diaphanum and Gigaspora rosea, and their symbiotic lifestyle signature.</title>
        <authorList>
            <person name="Morin E."/>
            <person name="San Clemente H."/>
            <person name="Chen E.C.H."/>
            <person name="De La Providencia I."/>
            <person name="Hainaut M."/>
            <person name="Kuo A."/>
            <person name="Kohler A."/>
            <person name="Murat C."/>
            <person name="Tang N."/>
            <person name="Roy S."/>
            <person name="Loubradou J."/>
            <person name="Henrissat B."/>
            <person name="Grigoriev I.V."/>
            <person name="Corradi N."/>
            <person name="Roux C."/>
            <person name="Martin F.M."/>
        </authorList>
    </citation>
    <scope>NUCLEOTIDE SEQUENCE [LARGE SCALE GENOMIC DNA]</scope>
    <source>
        <strain evidence="1 2">DAOM 227022</strain>
    </source>
</reference>
<protein>
    <recommendedName>
        <fullName evidence="3">F-box domain-containing protein</fullName>
    </recommendedName>
</protein>
<dbReference type="Gene3D" id="3.80.10.10">
    <property type="entry name" value="Ribonuclease Inhibitor"/>
    <property type="match status" value="1"/>
</dbReference>
<dbReference type="STRING" id="658196.A0A397SIL8"/>
<keyword evidence="2" id="KW-1185">Reference proteome</keyword>
<gene>
    <name evidence="1" type="ORF">C1645_830763</name>
</gene>
<dbReference type="OrthoDB" id="10257471at2759"/>
<dbReference type="SUPFAM" id="SSF52047">
    <property type="entry name" value="RNI-like"/>
    <property type="match status" value="1"/>
</dbReference>
<organism evidence="1 2">
    <name type="scientific">Glomus cerebriforme</name>
    <dbReference type="NCBI Taxonomy" id="658196"/>
    <lineage>
        <taxon>Eukaryota</taxon>
        <taxon>Fungi</taxon>
        <taxon>Fungi incertae sedis</taxon>
        <taxon>Mucoromycota</taxon>
        <taxon>Glomeromycotina</taxon>
        <taxon>Glomeromycetes</taxon>
        <taxon>Glomerales</taxon>
        <taxon>Glomeraceae</taxon>
        <taxon>Glomus</taxon>
    </lineage>
</organism>
<dbReference type="InterPro" id="IPR036047">
    <property type="entry name" value="F-box-like_dom_sf"/>
</dbReference>
<dbReference type="SUPFAM" id="SSF81383">
    <property type="entry name" value="F-box domain"/>
    <property type="match status" value="1"/>
</dbReference>
<dbReference type="InterPro" id="IPR032675">
    <property type="entry name" value="LRR_dom_sf"/>
</dbReference>
<sequence length="518" mass="61023">MSYQLPDDCLNEIFEYLNYDRKTLYSLLLVNRFYCKVSIEILWRNIWRDIWYNRFKITHKQLQRVTTSILSTLFACLPKESKDLLFKNKIIISAPTSKPPLFNYPSFCNVLSIDLICRIINIGLEKTPITTISKEDKNYLVINEIIKLLVTRTSSFKELSYYDQLFYINFNECKFKPSRLSFTCFSGAIDCLKDLSELQCILDLPSEFFYHLSKISHNLYSLNIIIRYKGSKIPNELKELISLQNNLKNLSLSAYNKSDWTDIIPTLTKHSNTLTKLHLKSATNNNLSVSWISLFSNLQEIKFTYTTWKFEIQFKDFEKLQYANFPKLQYLSIPRRCTKLEHVEKFLENNGKNLKKFHTKESNFALNLSIAKFCPNLKKLFTIFMSSELGSLITIFNNCQHLESISIESKTIWLKVKDVLETITKYSPKNLYKLKIYDGLNSKLLPEGLESFFISWKSQTSFTLIIIKYYYYDDISLGKNEEDIKNMELIKKYKNLGIIKKFETIKCENKTLKIIFEV</sequence>
<proteinExistence type="predicted"/>
<dbReference type="AlphaFoldDB" id="A0A397SIL8"/>
<evidence type="ECO:0000313" key="1">
    <source>
        <dbReference type="EMBL" id="RIA85452.1"/>
    </source>
</evidence>
<dbReference type="Proteomes" id="UP000265703">
    <property type="component" value="Unassembled WGS sequence"/>
</dbReference>
<accession>A0A397SIL8</accession>
<evidence type="ECO:0000313" key="2">
    <source>
        <dbReference type="Proteomes" id="UP000265703"/>
    </source>
</evidence>
<name>A0A397SIL8_9GLOM</name>
<dbReference type="EMBL" id="QKYT01000425">
    <property type="protein sequence ID" value="RIA85452.1"/>
    <property type="molecule type" value="Genomic_DNA"/>
</dbReference>
<evidence type="ECO:0008006" key="3">
    <source>
        <dbReference type="Google" id="ProtNLM"/>
    </source>
</evidence>